<dbReference type="Gene3D" id="1.25.40.20">
    <property type="entry name" value="Ankyrin repeat-containing domain"/>
    <property type="match status" value="1"/>
</dbReference>
<keyword evidence="2" id="KW-0378">Hydrolase</keyword>
<keyword evidence="2" id="KW-0645">Protease</keyword>
<dbReference type="SMART" id="SM00248">
    <property type="entry name" value="ANK"/>
    <property type="match status" value="2"/>
</dbReference>
<feature type="compositionally biased region" description="Acidic residues" evidence="1">
    <location>
        <begin position="21"/>
        <end position="34"/>
    </location>
</feature>
<dbReference type="GO" id="GO:0006508">
    <property type="term" value="P:proteolysis"/>
    <property type="evidence" value="ECO:0007669"/>
    <property type="project" value="UniProtKB-KW"/>
</dbReference>
<feature type="compositionally biased region" description="Basic and acidic residues" evidence="1">
    <location>
        <begin position="288"/>
        <end position="308"/>
    </location>
</feature>
<sequence length="424" mass="48236">MLNPSLQDSDHVSHGPSGIMDDGDDSGLDNEEEFLPPATTTSGFDVDHVKRQFDQDIEDARRLSQQSFTETERNKQRMHFILERQQGWDKTTWEGHNFLHYLAYDHNPKPSVSLQWLMARAIVKLPYLMGAMDKSKRTPLTAALSVGNERFSYAVCKNLGSKTLERIKPALMSECEYHDNDREVTCLHTALICDFSSEELREVIFTIICSFVPEKMFSVTDNRGRTPLHLAVEYERCCKTQVNIVKELLYRGPHALDVTISTYNRTFSVYQYHEDSRRETERRFTQRLTKEARDGKPKLNDSKSDLKKATTKLDTGAMGPPRLPVDRLGLVGSGVKRRDSIPLVSASRDREGHKLYLDTQVEPSSGRGSPIPSAQSAINSILQKEEEQAEAAKNISEQLKLLYLRTQTPDRASRSLRIQDEQGT</sequence>
<comment type="caution">
    <text evidence="2">The sequence shown here is derived from an EMBL/GenBank/DDBJ whole genome shotgun (WGS) entry which is preliminary data.</text>
</comment>
<dbReference type="AlphaFoldDB" id="A0A395NZP3"/>
<dbReference type="InterPro" id="IPR036770">
    <property type="entry name" value="Ankyrin_rpt-contain_sf"/>
</dbReference>
<keyword evidence="3" id="KW-1185">Reference proteome</keyword>
<organism evidence="2 3">
    <name type="scientific">Trichoderma arundinaceum</name>
    <dbReference type="NCBI Taxonomy" id="490622"/>
    <lineage>
        <taxon>Eukaryota</taxon>
        <taxon>Fungi</taxon>
        <taxon>Dikarya</taxon>
        <taxon>Ascomycota</taxon>
        <taxon>Pezizomycotina</taxon>
        <taxon>Sordariomycetes</taxon>
        <taxon>Hypocreomycetidae</taxon>
        <taxon>Hypocreales</taxon>
        <taxon>Hypocreaceae</taxon>
        <taxon>Trichoderma</taxon>
    </lineage>
</organism>
<evidence type="ECO:0000313" key="3">
    <source>
        <dbReference type="Proteomes" id="UP000266272"/>
    </source>
</evidence>
<dbReference type="STRING" id="490622.A0A395NZP3"/>
<dbReference type="GO" id="GO:0008233">
    <property type="term" value="F:peptidase activity"/>
    <property type="evidence" value="ECO:0007669"/>
    <property type="project" value="UniProtKB-KW"/>
</dbReference>
<feature type="region of interest" description="Disordered" evidence="1">
    <location>
        <begin position="1"/>
        <end position="47"/>
    </location>
</feature>
<protein>
    <submittedName>
        <fullName evidence="2">Intracellular serine protease</fullName>
    </submittedName>
</protein>
<proteinExistence type="predicted"/>
<evidence type="ECO:0000256" key="1">
    <source>
        <dbReference type="SAM" id="MobiDB-lite"/>
    </source>
</evidence>
<dbReference type="Pfam" id="PF00023">
    <property type="entry name" value="Ank"/>
    <property type="match status" value="1"/>
</dbReference>
<dbReference type="OrthoDB" id="5093543at2759"/>
<gene>
    <name evidence="2" type="ORF">TARUN_683</name>
</gene>
<dbReference type="InterPro" id="IPR002110">
    <property type="entry name" value="Ankyrin_rpt"/>
</dbReference>
<feature type="region of interest" description="Disordered" evidence="1">
    <location>
        <begin position="288"/>
        <end position="328"/>
    </location>
</feature>
<dbReference type="SUPFAM" id="SSF48403">
    <property type="entry name" value="Ankyrin repeat"/>
    <property type="match status" value="1"/>
</dbReference>
<dbReference type="Proteomes" id="UP000266272">
    <property type="component" value="Unassembled WGS sequence"/>
</dbReference>
<accession>A0A395NZP3</accession>
<name>A0A395NZP3_TRIAR</name>
<evidence type="ECO:0000313" key="2">
    <source>
        <dbReference type="EMBL" id="RFU81524.1"/>
    </source>
</evidence>
<dbReference type="EMBL" id="PXOA01000044">
    <property type="protein sequence ID" value="RFU81524.1"/>
    <property type="molecule type" value="Genomic_DNA"/>
</dbReference>
<reference evidence="2 3" key="1">
    <citation type="journal article" date="2018" name="PLoS Pathog.">
        <title>Evolution of structural diversity of trichothecenes, a family of toxins produced by plant pathogenic and entomopathogenic fungi.</title>
        <authorList>
            <person name="Proctor R.H."/>
            <person name="McCormick S.P."/>
            <person name="Kim H.S."/>
            <person name="Cardoza R.E."/>
            <person name="Stanley A.M."/>
            <person name="Lindo L."/>
            <person name="Kelly A."/>
            <person name="Brown D.W."/>
            <person name="Lee T."/>
            <person name="Vaughan M.M."/>
            <person name="Alexander N.J."/>
            <person name="Busman M."/>
            <person name="Gutierrez S."/>
        </authorList>
    </citation>
    <scope>NUCLEOTIDE SEQUENCE [LARGE SCALE GENOMIC DNA]</scope>
    <source>
        <strain evidence="2 3">IBT 40837</strain>
    </source>
</reference>